<organism evidence="2 3">
    <name type="scientific">Cloacibacterium rupense</name>
    <dbReference type="NCBI Taxonomy" id="517423"/>
    <lineage>
        <taxon>Bacteria</taxon>
        <taxon>Pseudomonadati</taxon>
        <taxon>Bacteroidota</taxon>
        <taxon>Flavobacteriia</taxon>
        <taxon>Flavobacteriales</taxon>
        <taxon>Weeksellaceae</taxon>
    </lineage>
</organism>
<dbReference type="EMBL" id="BMLV01000004">
    <property type="protein sequence ID" value="GGP04941.1"/>
    <property type="molecule type" value="Genomic_DNA"/>
</dbReference>
<keyword evidence="1" id="KW-0732">Signal</keyword>
<sequence>MKKTVFLAIAAGLILLSCRSWGSSLLSGDDTIKLKKVHRIIYFNPEVFPNYEGIREPTNKAFFNTVTNELRQYGDYKILRVDTPIAYDSVDVQSIKDYCQFNNAEVAVVPKVKYFKVGIGKYVFSNQVIISMKLYNSNGELVMENSFDTYKGKGRLLGSAENSVNIGTSNVIRNLVAALKSRNKMTAQQ</sequence>
<evidence type="ECO:0000313" key="2">
    <source>
        <dbReference type="EMBL" id="GGP04941.1"/>
    </source>
</evidence>
<reference evidence="3" key="1">
    <citation type="journal article" date="2019" name="Int. J. Syst. Evol. Microbiol.">
        <title>The Global Catalogue of Microorganisms (GCM) 10K type strain sequencing project: providing services to taxonomists for standard genome sequencing and annotation.</title>
        <authorList>
            <consortium name="The Broad Institute Genomics Platform"/>
            <consortium name="The Broad Institute Genome Sequencing Center for Infectious Disease"/>
            <person name="Wu L."/>
            <person name="Ma J."/>
        </authorList>
    </citation>
    <scope>NUCLEOTIDE SEQUENCE [LARGE SCALE GENOMIC DNA]</scope>
    <source>
        <strain evidence="3">CGMCC 1.7656</strain>
    </source>
</reference>
<evidence type="ECO:0000313" key="3">
    <source>
        <dbReference type="Proteomes" id="UP000620064"/>
    </source>
</evidence>
<feature type="signal peptide" evidence="1">
    <location>
        <begin position="1"/>
        <end position="22"/>
    </location>
</feature>
<dbReference type="RefSeq" id="WP_188617897.1">
    <property type="nucleotide sequence ID" value="NZ_BMLV01000004.1"/>
</dbReference>
<evidence type="ECO:0008006" key="4">
    <source>
        <dbReference type="Google" id="ProtNLM"/>
    </source>
</evidence>
<keyword evidence="3" id="KW-1185">Reference proteome</keyword>
<proteinExistence type="predicted"/>
<dbReference type="Proteomes" id="UP000620064">
    <property type="component" value="Unassembled WGS sequence"/>
</dbReference>
<dbReference type="PROSITE" id="PS51257">
    <property type="entry name" value="PROKAR_LIPOPROTEIN"/>
    <property type="match status" value="1"/>
</dbReference>
<evidence type="ECO:0000256" key="1">
    <source>
        <dbReference type="SAM" id="SignalP"/>
    </source>
</evidence>
<protein>
    <recommendedName>
        <fullName evidence="4">Pyruvate decarboxylase</fullName>
    </recommendedName>
</protein>
<gene>
    <name evidence="2" type="ORF">GCM10010992_19160</name>
</gene>
<name>A0ABQ2NLB0_9FLAO</name>
<accession>A0ABQ2NLB0</accession>
<feature type="chain" id="PRO_5046144799" description="Pyruvate decarboxylase" evidence="1">
    <location>
        <begin position="23"/>
        <end position="189"/>
    </location>
</feature>
<comment type="caution">
    <text evidence="2">The sequence shown here is derived from an EMBL/GenBank/DDBJ whole genome shotgun (WGS) entry which is preliminary data.</text>
</comment>